<keyword evidence="2" id="KW-1185">Reference proteome</keyword>
<feature type="non-terminal residue" evidence="1">
    <location>
        <position position="1"/>
    </location>
</feature>
<dbReference type="AlphaFoldDB" id="A0A8J2JE96"/>
<reference evidence="1" key="1">
    <citation type="submission" date="2021-06" db="EMBL/GenBank/DDBJ databases">
        <authorList>
            <person name="Hodson N. C."/>
            <person name="Mongue J. A."/>
            <person name="Jaron S. K."/>
        </authorList>
    </citation>
    <scope>NUCLEOTIDE SEQUENCE</scope>
</reference>
<evidence type="ECO:0000313" key="1">
    <source>
        <dbReference type="EMBL" id="CAG7670604.1"/>
    </source>
</evidence>
<feature type="non-terminal residue" evidence="1">
    <location>
        <position position="71"/>
    </location>
</feature>
<gene>
    <name evidence="1" type="ORF">AFUS01_LOCUS2036</name>
</gene>
<evidence type="ECO:0000313" key="2">
    <source>
        <dbReference type="Proteomes" id="UP000708208"/>
    </source>
</evidence>
<dbReference type="Proteomes" id="UP000708208">
    <property type="component" value="Unassembled WGS sequence"/>
</dbReference>
<sequence length="71" mass="8056">LSQNLYSGILASTCYTNRPKNSAKIKMRKSILIPPIPEPDDLRLTRTTQAALDKEFKDTGKAYGRYNRVNL</sequence>
<accession>A0A8J2JE96</accession>
<protein>
    <submittedName>
        <fullName evidence="1">Uncharacterized protein</fullName>
    </submittedName>
</protein>
<organism evidence="1 2">
    <name type="scientific">Allacma fusca</name>
    <dbReference type="NCBI Taxonomy" id="39272"/>
    <lineage>
        <taxon>Eukaryota</taxon>
        <taxon>Metazoa</taxon>
        <taxon>Ecdysozoa</taxon>
        <taxon>Arthropoda</taxon>
        <taxon>Hexapoda</taxon>
        <taxon>Collembola</taxon>
        <taxon>Symphypleona</taxon>
        <taxon>Sminthuridae</taxon>
        <taxon>Allacma</taxon>
    </lineage>
</organism>
<comment type="caution">
    <text evidence="1">The sequence shown here is derived from an EMBL/GenBank/DDBJ whole genome shotgun (WGS) entry which is preliminary data.</text>
</comment>
<proteinExistence type="predicted"/>
<name>A0A8J2JE96_9HEXA</name>
<dbReference type="EMBL" id="CAJVCH010011478">
    <property type="protein sequence ID" value="CAG7670604.1"/>
    <property type="molecule type" value="Genomic_DNA"/>
</dbReference>